<dbReference type="InterPro" id="IPR005828">
    <property type="entry name" value="MFS_sugar_transport-like"/>
</dbReference>
<keyword evidence="3" id="KW-0813">Transport</keyword>
<feature type="binding site" evidence="7">
    <location>
        <position position="884"/>
    </location>
    <ligand>
        <name>Zn(2+)</name>
        <dbReference type="ChEBI" id="CHEBI:29105"/>
    </ligand>
</feature>
<dbReference type="PROSITE" id="PS00217">
    <property type="entry name" value="SUGAR_TRANSPORT_2"/>
    <property type="match status" value="1"/>
</dbReference>
<evidence type="ECO:0000256" key="6">
    <source>
        <dbReference type="ARBA" id="ARBA00023136"/>
    </source>
</evidence>
<feature type="transmembrane region" description="Helical" evidence="9">
    <location>
        <begin position="175"/>
        <end position="196"/>
    </location>
</feature>
<evidence type="ECO:0000256" key="8">
    <source>
        <dbReference type="SAM" id="MobiDB-lite"/>
    </source>
</evidence>
<protein>
    <recommendedName>
        <fullName evidence="10">Major facilitator superfamily (MFS) profile domain-containing protein</fullName>
    </recommendedName>
</protein>
<evidence type="ECO:0000256" key="4">
    <source>
        <dbReference type="ARBA" id="ARBA00022692"/>
    </source>
</evidence>
<keyword evidence="6 9" id="KW-0472">Membrane</keyword>
<dbReference type="InterPro" id="IPR012341">
    <property type="entry name" value="6hp_glycosidase-like_sf"/>
</dbReference>
<feature type="transmembrane region" description="Helical" evidence="9">
    <location>
        <begin position="420"/>
        <end position="445"/>
    </location>
</feature>
<feature type="non-terminal residue" evidence="11">
    <location>
        <position position="1"/>
    </location>
</feature>
<feature type="transmembrane region" description="Helical" evidence="9">
    <location>
        <begin position="362"/>
        <end position="383"/>
    </location>
</feature>
<evidence type="ECO:0000256" key="3">
    <source>
        <dbReference type="ARBA" id="ARBA00022448"/>
    </source>
</evidence>
<keyword evidence="4 9" id="KW-0812">Transmembrane</keyword>
<sequence length="962" mass="107053">HHTFVSVDKGDSSVAIFYSLYTLVFLHCKLDYIEDRMKSAQDASPEAEHEDDLKANLRSLQDAQAATTAEQETTLRQALRENWKAALCLMSNFFGYPTFQRKFGSYYPEQDTWQLTGAWQAGLQNGTNACVIIGGFINGWASAKFGYKVVTQVALACMTGFIFISFFAVRIEMLLVGQMLCGLTWGVYATTSPAYASEVCPLALRGYLTVYVNLCWAMGQFLSSGVLRGMLQYDTEWSWRVPIAIQWMWPVPIMIAIFFAPESPWWLVKKGRYEDAEKSLLALSNRSREQAQATLAQMRHTIMLESSIESGSNYLDCFRGTNRRRTEICMVVFAGQQLSGAVFAYTPTYFFLQAGISTENAFTIAIGSTAMAFIGTCVSWVLLTYFGRRTLYGTGIAMASCSLLIVGICSAATTASRAQWAQVAFVLVWKLIYSMTVGPICYAIISETSAVRLRPQTVVIARNTYAMTQIVANVLNPYMLNPIEWNWKGKAGFFWAGTSACVSMWSYFRLPETQGRTYEELDLLFHEEVPARKFKLTHVDPQTSSLPTSQGSTMSQRHIVNDFSTPLDFPHLKSPETLLLSSLQRILNSSPPQSTYTKAQLSGLLSGHTGIAYLFLQVATSLPKLHIHGYPARHWAQAYISGARGHPALEPGNCGIASEILAHAAVRACITKDLDHVRNFLVSLPQVLGAGIVDRPTSPATEGQHPESRQADPFPTDLFYGRAGALYLLRLIRHWVPQSAPLVEYWIVLLTNRILSTDDDGKGNWLWSGSRYLGAGHGDIGIITQLVLTTPPLAPRLSERLASLLDMQLEDGNWPSVEPADGSRMSSPTEEPVQWCHGAPGFVLSLLSLRPFFPMLRERIDVAIEKGRALTWERGLLRKEPSLCHGILGNALIFSPGPQRNHFLRLGTPEKVAEARRADADVFAPASYGKECALLMSYEPSAAWTWMACQRQTPRFILYNDI</sequence>
<evidence type="ECO:0000313" key="12">
    <source>
        <dbReference type="Proteomes" id="UP000045706"/>
    </source>
</evidence>
<feature type="binding site" evidence="7">
    <location>
        <position position="885"/>
    </location>
    <ligand>
        <name>Zn(2+)</name>
        <dbReference type="ChEBI" id="CHEBI:29105"/>
    </ligand>
</feature>
<evidence type="ECO:0000256" key="7">
    <source>
        <dbReference type="PIRSR" id="PIRSR607822-1"/>
    </source>
</evidence>
<dbReference type="SUPFAM" id="SSF158745">
    <property type="entry name" value="LanC-like"/>
    <property type="match status" value="1"/>
</dbReference>
<dbReference type="Gene3D" id="1.20.1250.20">
    <property type="entry name" value="MFS general substrate transporter like domains"/>
    <property type="match status" value="1"/>
</dbReference>
<feature type="domain" description="Major facilitator superfamily (MFS) profile" evidence="10">
    <location>
        <begin position="74"/>
        <end position="514"/>
    </location>
</feature>
<evidence type="ECO:0000256" key="9">
    <source>
        <dbReference type="SAM" id="Phobius"/>
    </source>
</evidence>
<comment type="subcellular location">
    <subcellularLocation>
        <location evidence="1">Membrane</location>
        <topology evidence="1">Multi-pass membrane protein</topology>
    </subcellularLocation>
</comment>
<dbReference type="Proteomes" id="UP000045706">
    <property type="component" value="Unassembled WGS sequence"/>
</dbReference>
<dbReference type="InterPro" id="IPR005829">
    <property type="entry name" value="Sugar_transporter_CS"/>
</dbReference>
<name>A0A0G4LMK0_VERLO</name>
<dbReference type="PANTHER" id="PTHR48022">
    <property type="entry name" value="PLASTIDIC GLUCOSE TRANSPORTER 4"/>
    <property type="match status" value="1"/>
</dbReference>
<dbReference type="PROSITE" id="PS50850">
    <property type="entry name" value="MFS"/>
    <property type="match status" value="1"/>
</dbReference>
<dbReference type="FunFam" id="1.20.1250.20:FF:000078">
    <property type="entry name" value="MFS maltose transporter, putative"/>
    <property type="match status" value="1"/>
</dbReference>
<dbReference type="InterPro" id="IPR036259">
    <property type="entry name" value="MFS_trans_sf"/>
</dbReference>
<dbReference type="PANTHER" id="PTHR48022:SF83">
    <property type="entry name" value="MAJOR FACILITATOR SUPERFAMILY (MFS) PROFILE DOMAIN-CONTAINING PROTEIN"/>
    <property type="match status" value="1"/>
</dbReference>
<proteinExistence type="inferred from homology"/>
<comment type="similarity">
    <text evidence="2">Belongs to the major facilitator superfamily. Sugar transporter (TC 2.A.1.1) family.</text>
</comment>
<evidence type="ECO:0000256" key="2">
    <source>
        <dbReference type="ARBA" id="ARBA00010992"/>
    </source>
</evidence>
<dbReference type="AlphaFoldDB" id="A0A0G4LMK0"/>
<keyword evidence="7" id="KW-0479">Metal-binding</keyword>
<dbReference type="InterPro" id="IPR007822">
    <property type="entry name" value="LANC-like"/>
</dbReference>
<dbReference type="EMBL" id="CVQI01013891">
    <property type="protein sequence ID" value="CRK22890.1"/>
    <property type="molecule type" value="Genomic_DNA"/>
</dbReference>
<dbReference type="Pfam" id="PF05147">
    <property type="entry name" value="LANC_like"/>
    <property type="match status" value="1"/>
</dbReference>
<evidence type="ECO:0000259" key="10">
    <source>
        <dbReference type="PROSITE" id="PS50850"/>
    </source>
</evidence>
<accession>A0A0G4LMK0</accession>
<feature type="transmembrane region" description="Helical" evidence="9">
    <location>
        <begin position="12"/>
        <end position="30"/>
    </location>
</feature>
<organism evidence="11 12">
    <name type="scientific">Verticillium longisporum</name>
    <name type="common">Verticillium dahliae var. longisporum</name>
    <dbReference type="NCBI Taxonomy" id="100787"/>
    <lineage>
        <taxon>Eukaryota</taxon>
        <taxon>Fungi</taxon>
        <taxon>Dikarya</taxon>
        <taxon>Ascomycota</taxon>
        <taxon>Pezizomycotina</taxon>
        <taxon>Sordariomycetes</taxon>
        <taxon>Hypocreomycetidae</taxon>
        <taxon>Glomerellales</taxon>
        <taxon>Plectosphaerellaceae</taxon>
        <taxon>Verticillium</taxon>
    </lineage>
</organism>
<dbReference type="SMART" id="SM01260">
    <property type="entry name" value="LANC_like"/>
    <property type="match status" value="1"/>
</dbReference>
<dbReference type="InterPro" id="IPR050360">
    <property type="entry name" value="MFS_Sugar_Transporters"/>
</dbReference>
<dbReference type="Gene3D" id="1.50.10.10">
    <property type="match status" value="1"/>
</dbReference>
<dbReference type="InterPro" id="IPR020846">
    <property type="entry name" value="MFS_dom"/>
</dbReference>
<feature type="transmembrane region" description="Helical" evidence="9">
    <location>
        <begin position="390"/>
        <end position="414"/>
    </location>
</feature>
<reference evidence="12" key="1">
    <citation type="submission" date="2015-05" db="EMBL/GenBank/DDBJ databases">
        <authorList>
            <person name="Fogelqvist Johan"/>
        </authorList>
    </citation>
    <scope>NUCLEOTIDE SEQUENCE [LARGE SCALE GENOMIC DNA]</scope>
</reference>
<evidence type="ECO:0000256" key="5">
    <source>
        <dbReference type="ARBA" id="ARBA00022989"/>
    </source>
</evidence>
<dbReference type="InterPro" id="IPR003663">
    <property type="entry name" value="Sugar/inositol_transpt"/>
</dbReference>
<evidence type="ECO:0000256" key="1">
    <source>
        <dbReference type="ARBA" id="ARBA00004141"/>
    </source>
</evidence>
<feature type="transmembrane region" description="Helical" evidence="9">
    <location>
        <begin position="149"/>
        <end position="169"/>
    </location>
</feature>
<feature type="transmembrane region" description="Helical" evidence="9">
    <location>
        <begin position="328"/>
        <end position="350"/>
    </location>
</feature>
<dbReference type="GO" id="GO:0005975">
    <property type="term" value="P:carbohydrate metabolic process"/>
    <property type="evidence" value="ECO:0007669"/>
    <property type="project" value="InterPro"/>
</dbReference>
<dbReference type="GO" id="GO:0031179">
    <property type="term" value="P:peptide modification"/>
    <property type="evidence" value="ECO:0007669"/>
    <property type="project" value="InterPro"/>
</dbReference>
<gene>
    <name evidence="11" type="ORF">BN1723_012817</name>
</gene>
<feature type="binding site" evidence="7">
    <location>
        <position position="836"/>
    </location>
    <ligand>
        <name>Zn(2+)</name>
        <dbReference type="ChEBI" id="CHEBI:29105"/>
    </ligand>
</feature>
<dbReference type="Pfam" id="PF00083">
    <property type="entry name" value="Sugar_tr"/>
    <property type="match status" value="1"/>
</dbReference>
<dbReference type="PRINTS" id="PR01950">
    <property type="entry name" value="LANCSUPER"/>
</dbReference>
<feature type="transmembrane region" description="Helical" evidence="9">
    <location>
        <begin position="247"/>
        <end position="268"/>
    </location>
</feature>
<feature type="transmembrane region" description="Helical" evidence="9">
    <location>
        <begin position="208"/>
        <end position="227"/>
    </location>
</feature>
<feature type="region of interest" description="Disordered" evidence="8">
    <location>
        <begin position="695"/>
        <end position="714"/>
    </location>
</feature>
<dbReference type="CDD" id="cd04794">
    <property type="entry name" value="euk_LANCL"/>
    <property type="match status" value="1"/>
</dbReference>
<evidence type="ECO:0000313" key="11">
    <source>
        <dbReference type="EMBL" id="CRK22890.1"/>
    </source>
</evidence>
<keyword evidence="7" id="KW-0862">Zinc</keyword>
<dbReference type="SUPFAM" id="SSF103473">
    <property type="entry name" value="MFS general substrate transporter"/>
    <property type="match status" value="1"/>
</dbReference>
<dbReference type="NCBIfam" id="TIGR00879">
    <property type="entry name" value="SP"/>
    <property type="match status" value="1"/>
</dbReference>
<keyword evidence="5 9" id="KW-1133">Transmembrane helix</keyword>
<dbReference type="GO" id="GO:0005351">
    <property type="term" value="F:carbohydrate:proton symporter activity"/>
    <property type="evidence" value="ECO:0007669"/>
    <property type="project" value="TreeGrafter"/>
</dbReference>
<dbReference type="GO" id="GO:0016020">
    <property type="term" value="C:membrane"/>
    <property type="evidence" value="ECO:0007669"/>
    <property type="project" value="UniProtKB-SubCell"/>
</dbReference>
<dbReference type="GO" id="GO:0046872">
    <property type="term" value="F:metal ion binding"/>
    <property type="evidence" value="ECO:0007669"/>
    <property type="project" value="UniProtKB-KW"/>
</dbReference>